<gene>
    <name evidence="10 13" type="primary">murG</name>
    <name evidence="13" type="ORF">COY93_04115</name>
</gene>
<keyword evidence="9 10" id="KW-0961">Cell wall biogenesis/degradation</keyword>
<comment type="function">
    <text evidence="10">Cell wall formation. Catalyzes the transfer of a GlcNAc subunit on undecaprenyl-pyrophosphoryl-MurNAc-pentapeptide (lipid intermediate I) to form undecaprenyl-pyrophosphoryl-MurNAc-(pentapeptide)GlcNAc (lipid intermediate II).</text>
</comment>
<dbReference type="GO" id="GO:0071555">
    <property type="term" value="P:cell wall organization"/>
    <property type="evidence" value="ECO:0007669"/>
    <property type="project" value="UniProtKB-KW"/>
</dbReference>
<dbReference type="Pfam" id="PF04101">
    <property type="entry name" value="Glyco_tran_28_C"/>
    <property type="match status" value="1"/>
</dbReference>
<keyword evidence="3 10" id="KW-0328">Glycosyltransferase</keyword>
<dbReference type="Proteomes" id="UP000230973">
    <property type="component" value="Unassembled WGS sequence"/>
</dbReference>
<dbReference type="InterPro" id="IPR004276">
    <property type="entry name" value="GlycoTrans_28_N"/>
</dbReference>
<dbReference type="CDD" id="cd03785">
    <property type="entry name" value="GT28_MurG"/>
    <property type="match status" value="1"/>
</dbReference>
<evidence type="ECO:0000256" key="2">
    <source>
        <dbReference type="ARBA" id="ARBA00022618"/>
    </source>
</evidence>
<dbReference type="PANTHER" id="PTHR21015:SF22">
    <property type="entry name" value="GLYCOSYLTRANSFERASE"/>
    <property type="match status" value="1"/>
</dbReference>
<evidence type="ECO:0000256" key="6">
    <source>
        <dbReference type="ARBA" id="ARBA00022984"/>
    </source>
</evidence>
<evidence type="ECO:0000256" key="9">
    <source>
        <dbReference type="ARBA" id="ARBA00023316"/>
    </source>
</evidence>
<dbReference type="GO" id="GO:0005975">
    <property type="term" value="P:carbohydrate metabolic process"/>
    <property type="evidence" value="ECO:0007669"/>
    <property type="project" value="InterPro"/>
</dbReference>
<evidence type="ECO:0000313" key="14">
    <source>
        <dbReference type="Proteomes" id="UP000230973"/>
    </source>
</evidence>
<dbReference type="GO" id="GO:0051991">
    <property type="term" value="F:UDP-N-acetyl-D-glucosamine:N-acetylmuramoyl-L-alanyl-D-glutamyl-meso-2,6-diaminopimelyl-D-alanyl-D-alanine-diphosphoundecaprenol 4-beta-N-acetylglucosaminlytransferase activity"/>
    <property type="evidence" value="ECO:0007669"/>
    <property type="project" value="RHEA"/>
</dbReference>
<evidence type="ECO:0000256" key="1">
    <source>
        <dbReference type="ARBA" id="ARBA00022475"/>
    </source>
</evidence>
<evidence type="ECO:0000256" key="8">
    <source>
        <dbReference type="ARBA" id="ARBA00023306"/>
    </source>
</evidence>
<proteinExistence type="inferred from homology"/>
<evidence type="ECO:0000256" key="7">
    <source>
        <dbReference type="ARBA" id="ARBA00023136"/>
    </source>
</evidence>
<feature type="domain" description="Glycosyltransferase family 28 N-terminal" evidence="11">
    <location>
        <begin position="3"/>
        <end position="141"/>
    </location>
</feature>
<feature type="domain" description="Glycosyl transferase family 28 C-terminal" evidence="12">
    <location>
        <begin position="188"/>
        <end position="339"/>
    </location>
</feature>
<evidence type="ECO:0000313" key="13">
    <source>
        <dbReference type="EMBL" id="PIY62025.1"/>
    </source>
</evidence>
<comment type="subcellular location">
    <subcellularLocation>
        <location evidence="10">Cell membrane</location>
        <topology evidence="10">Peripheral membrane protein</topology>
        <orientation evidence="10">Cytoplasmic side</orientation>
    </subcellularLocation>
</comment>
<evidence type="ECO:0000256" key="3">
    <source>
        <dbReference type="ARBA" id="ARBA00022676"/>
    </source>
</evidence>
<comment type="catalytic activity">
    <reaction evidence="10">
        <text>di-trans,octa-cis-undecaprenyl diphospho-N-acetyl-alpha-D-muramoyl-L-alanyl-D-glutamyl-meso-2,6-diaminopimeloyl-D-alanyl-D-alanine + UDP-N-acetyl-alpha-D-glucosamine = di-trans,octa-cis-undecaprenyl diphospho-[N-acetyl-alpha-D-glucosaminyl-(1-&gt;4)]-N-acetyl-alpha-D-muramoyl-L-alanyl-D-glutamyl-meso-2,6-diaminopimeloyl-D-alanyl-D-alanine + UDP + H(+)</text>
        <dbReference type="Rhea" id="RHEA:31227"/>
        <dbReference type="ChEBI" id="CHEBI:15378"/>
        <dbReference type="ChEBI" id="CHEBI:57705"/>
        <dbReference type="ChEBI" id="CHEBI:58223"/>
        <dbReference type="ChEBI" id="CHEBI:61387"/>
        <dbReference type="ChEBI" id="CHEBI:61388"/>
        <dbReference type="EC" id="2.4.1.227"/>
    </reaction>
</comment>
<dbReference type="InterPro" id="IPR006009">
    <property type="entry name" value="GlcNAc_MurG"/>
</dbReference>
<dbReference type="NCBIfam" id="TIGR01133">
    <property type="entry name" value="murG"/>
    <property type="match status" value="1"/>
</dbReference>
<dbReference type="GO" id="GO:0008360">
    <property type="term" value="P:regulation of cell shape"/>
    <property type="evidence" value="ECO:0007669"/>
    <property type="project" value="UniProtKB-KW"/>
</dbReference>
<name>A0A2M7Q903_9BACT</name>
<keyword evidence="1 10" id="KW-1003">Cell membrane</keyword>
<comment type="caution">
    <text evidence="10">Lacks conserved residue(s) required for the propagation of feature annotation.</text>
</comment>
<dbReference type="GO" id="GO:0009252">
    <property type="term" value="P:peptidoglycan biosynthetic process"/>
    <property type="evidence" value="ECO:0007669"/>
    <property type="project" value="UniProtKB-UniRule"/>
</dbReference>
<dbReference type="GO" id="GO:0051301">
    <property type="term" value="P:cell division"/>
    <property type="evidence" value="ECO:0007669"/>
    <property type="project" value="UniProtKB-KW"/>
</dbReference>
<keyword evidence="2 10" id="KW-0132">Cell division</keyword>
<evidence type="ECO:0000256" key="5">
    <source>
        <dbReference type="ARBA" id="ARBA00022960"/>
    </source>
</evidence>
<evidence type="ECO:0000256" key="10">
    <source>
        <dbReference type="HAMAP-Rule" id="MF_00033"/>
    </source>
</evidence>
<keyword evidence="7 10" id="KW-0472">Membrane</keyword>
<dbReference type="InterPro" id="IPR007235">
    <property type="entry name" value="Glyco_trans_28_C"/>
</dbReference>
<dbReference type="GO" id="GO:0050511">
    <property type="term" value="F:undecaprenyldiphospho-muramoylpentapeptide beta-N-acetylglucosaminyltransferase activity"/>
    <property type="evidence" value="ECO:0007669"/>
    <property type="project" value="UniProtKB-UniRule"/>
</dbReference>
<dbReference type="SUPFAM" id="SSF53756">
    <property type="entry name" value="UDP-Glycosyltransferase/glycogen phosphorylase"/>
    <property type="match status" value="1"/>
</dbReference>
<sequence length="357" mass="38860">MKVLLAGGGTLGSVTPILAVAQEMRRRDPDVDLLWVGTKCGPERQLVERFGIEFRTIASGRLRRWLTWRNLFLPFRVLHGLVDSLSLLRRWRPDVVFHAGGFVAVPLTWAAWLLGIPVHVHQLDWRPGLANRLSAPFAESVSVSFEKSLHDFGVRRTVLTGNPVRTEILEAGREEGRELFGLSVDRPTVLVLGGGTGAAALNRLTVDALPHLRSDFQVMHVTGLDKMVRPPVWTGVYLQLDFLNERMPSALAAADLVVTRAGMGTLTELAALGRPAVIVPMPGSHQEDNADLFVRAGAAVGFSQDSSGVDLAETVSSLCGDRERLGRLASAMRKLNSPQAAARVADLVMAAGRLHRS</sequence>
<accession>A0A2M7Q903</accession>
<dbReference type="EC" id="2.4.1.227" evidence="10"/>
<dbReference type="GO" id="GO:0005886">
    <property type="term" value="C:plasma membrane"/>
    <property type="evidence" value="ECO:0007669"/>
    <property type="project" value="UniProtKB-SubCell"/>
</dbReference>
<evidence type="ECO:0000259" key="11">
    <source>
        <dbReference type="Pfam" id="PF03033"/>
    </source>
</evidence>
<feature type="binding site" evidence="10">
    <location>
        <position position="286"/>
    </location>
    <ligand>
        <name>UDP-N-acetyl-alpha-D-glucosamine</name>
        <dbReference type="ChEBI" id="CHEBI:57705"/>
    </ligand>
</feature>
<dbReference type="AlphaFoldDB" id="A0A2M7Q903"/>
<evidence type="ECO:0000259" key="12">
    <source>
        <dbReference type="Pfam" id="PF04101"/>
    </source>
</evidence>
<dbReference type="UniPathway" id="UPA00219"/>
<evidence type="ECO:0000256" key="4">
    <source>
        <dbReference type="ARBA" id="ARBA00022679"/>
    </source>
</evidence>
<comment type="caution">
    <text evidence="13">The sequence shown here is derived from an EMBL/GenBank/DDBJ whole genome shotgun (WGS) entry which is preliminary data.</text>
</comment>
<keyword evidence="5 10" id="KW-0133">Cell shape</keyword>
<dbReference type="Pfam" id="PF03033">
    <property type="entry name" value="Glyco_transf_28"/>
    <property type="match status" value="1"/>
</dbReference>
<organism evidence="13 14">
    <name type="scientific">Candidatus Uhrbacteria bacterium CG_4_10_14_0_8_um_filter_58_22</name>
    <dbReference type="NCBI Taxonomy" id="1975029"/>
    <lineage>
        <taxon>Bacteria</taxon>
        <taxon>Candidatus Uhriibacteriota</taxon>
    </lineage>
</organism>
<keyword evidence="8 10" id="KW-0131">Cell cycle</keyword>
<dbReference type="PANTHER" id="PTHR21015">
    <property type="entry name" value="UDP-N-ACETYLGLUCOSAMINE--N-ACETYLMURAMYL-(PENTAPEPTIDE) PYROPHOSPHORYL-UNDECAPRENOL N-ACETYLGLUCOSAMINE TRANSFERASE 1"/>
    <property type="match status" value="1"/>
</dbReference>
<dbReference type="HAMAP" id="MF_00033">
    <property type="entry name" value="MurG"/>
    <property type="match status" value="1"/>
</dbReference>
<keyword evidence="4 10" id="KW-0808">Transferase</keyword>
<reference evidence="14" key="1">
    <citation type="submission" date="2017-09" db="EMBL/GenBank/DDBJ databases">
        <title>Depth-based differentiation of microbial function through sediment-hosted aquifers and enrichment of novel symbionts in the deep terrestrial subsurface.</title>
        <authorList>
            <person name="Probst A.J."/>
            <person name="Ladd B."/>
            <person name="Jarett J.K."/>
            <person name="Geller-Mcgrath D.E."/>
            <person name="Sieber C.M.K."/>
            <person name="Emerson J.B."/>
            <person name="Anantharaman K."/>
            <person name="Thomas B.C."/>
            <person name="Malmstrom R."/>
            <person name="Stieglmeier M."/>
            <person name="Klingl A."/>
            <person name="Woyke T."/>
            <person name="Ryan C.M."/>
            <person name="Banfield J.F."/>
        </authorList>
    </citation>
    <scope>NUCLEOTIDE SEQUENCE [LARGE SCALE GENOMIC DNA]</scope>
</reference>
<keyword evidence="6 10" id="KW-0573">Peptidoglycan synthesis</keyword>
<comment type="pathway">
    <text evidence="10">Cell wall biogenesis; peptidoglycan biosynthesis.</text>
</comment>
<protein>
    <recommendedName>
        <fullName evidence="10">UDP-N-acetylglucosamine--N-acetylmuramyl-(pentapeptide) pyrophosphoryl-undecaprenol N-acetylglucosamine transferase</fullName>
        <ecNumber evidence="10">2.4.1.227</ecNumber>
    </recommendedName>
    <alternativeName>
        <fullName evidence="10">Undecaprenyl-PP-MurNAc-pentapeptide-UDPGlcNAc GlcNAc transferase</fullName>
    </alternativeName>
</protein>
<dbReference type="Gene3D" id="3.40.50.2000">
    <property type="entry name" value="Glycogen Phosphorylase B"/>
    <property type="match status" value="2"/>
</dbReference>
<dbReference type="EMBL" id="PFLC01000055">
    <property type="protein sequence ID" value="PIY62025.1"/>
    <property type="molecule type" value="Genomic_DNA"/>
</dbReference>
<comment type="similarity">
    <text evidence="10">Belongs to the glycosyltransferase 28 family. MurG subfamily.</text>
</comment>
<feature type="binding site" evidence="10">
    <location>
        <position position="165"/>
    </location>
    <ligand>
        <name>UDP-N-acetyl-alpha-D-glucosamine</name>
        <dbReference type="ChEBI" id="CHEBI:57705"/>
    </ligand>
</feature>